<keyword evidence="2" id="KW-1185">Reference proteome</keyword>
<dbReference type="Proteomes" id="UP000640489">
    <property type="component" value="Unassembled WGS sequence"/>
</dbReference>
<reference evidence="1" key="1">
    <citation type="submission" date="2020-11" db="EMBL/GenBank/DDBJ databases">
        <title>Nocardioides sp. nov., isolated from Soil of Cynanchum wilfordii Hemsley rhizosphere.</title>
        <authorList>
            <person name="Lee J.-S."/>
            <person name="Suh M.K."/>
            <person name="Kim J.-S."/>
        </authorList>
    </citation>
    <scope>NUCLEOTIDE SEQUENCE</scope>
    <source>
        <strain evidence="1">KCTC 19275</strain>
    </source>
</reference>
<gene>
    <name evidence="1" type="ORF">ISU07_23340</name>
</gene>
<proteinExistence type="predicted"/>
<dbReference type="EMBL" id="JADKPN010000023">
    <property type="protein sequence ID" value="MBF4766081.1"/>
    <property type="molecule type" value="Genomic_DNA"/>
</dbReference>
<evidence type="ECO:0000313" key="2">
    <source>
        <dbReference type="Proteomes" id="UP000640489"/>
    </source>
</evidence>
<sequence>MRPTPVALGLVRLSTRLLPAGELRQRYRWELYGDLSALDRTHQLTYASGVLSTAWQLRRELTQEIDPMNDTTTVRTPLLCRLNLRHHWHYVTNPEDGHRSRVCSRCGKDDPRLGNAGNPAAMGGW</sequence>
<protein>
    <submittedName>
        <fullName evidence="1">Uncharacterized protein</fullName>
    </submittedName>
</protein>
<organism evidence="1 2">
    <name type="scientific">Nocardioides islandensis</name>
    <dbReference type="NCBI Taxonomy" id="433663"/>
    <lineage>
        <taxon>Bacteria</taxon>
        <taxon>Bacillati</taxon>
        <taxon>Actinomycetota</taxon>
        <taxon>Actinomycetes</taxon>
        <taxon>Propionibacteriales</taxon>
        <taxon>Nocardioidaceae</taxon>
        <taxon>Nocardioides</taxon>
    </lineage>
</organism>
<dbReference type="RefSeq" id="WP_194709299.1">
    <property type="nucleotide sequence ID" value="NZ_JADKPN010000023.1"/>
</dbReference>
<dbReference type="AlphaFoldDB" id="A0A930VI66"/>
<comment type="caution">
    <text evidence="1">The sequence shown here is derived from an EMBL/GenBank/DDBJ whole genome shotgun (WGS) entry which is preliminary data.</text>
</comment>
<evidence type="ECO:0000313" key="1">
    <source>
        <dbReference type="EMBL" id="MBF4766081.1"/>
    </source>
</evidence>
<accession>A0A930VI66</accession>
<name>A0A930VI66_9ACTN</name>